<dbReference type="EMBL" id="JALLPJ020000462">
    <property type="protein sequence ID" value="KAL3791481.1"/>
    <property type="molecule type" value="Genomic_DNA"/>
</dbReference>
<keyword evidence="2" id="KW-1185">Reference proteome</keyword>
<organism evidence="1 2">
    <name type="scientific">Cyclotella atomus</name>
    <dbReference type="NCBI Taxonomy" id="382360"/>
    <lineage>
        <taxon>Eukaryota</taxon>
        <taxon>Sar</taxon>
        <taxon>Stramenopiles</taxon>
        <taxon>Ochrophyta</taxon>
        <taxon>Bacillariophyta</taxon>
        <taxon>Coscinodiscophyceae</taxon>
        <taxon>Thalassiosirophycidae</taxon>
        <taxon>Stephanodiscales</taxon>
        <taxon>Stephanodiscaceae</taxon>
        <taxon>Cyclotella</taxon>
    </lineage>
</organism>
<reference evidence="1 2" key="1">
    <citation type="submission" date="2024-10" db="EMBL/GenBank/DDBJ databases">
        <title>Updated reference genomes for cyclostephanoid diatoms.</title>
        <authorList>
            <person name="Roberts W.R."/>
            <person name="Alverson A.J."/>
        </authorList>
    </citation>
    <scope>NUCLEOTIDE SEQUENCE [LARGE SCALE GENOMIC DNA]</scope>
    <source>
        <strain evidence="1 2">AJA010-31</strain>
    </source>
</reference>
<accession>A0ABD3PW73</accession>
<proteinExistence type="predicted"/>
<evidence type="ECO:0000313" key="2">
    <source>
        <dbReference type="Proteomes" id="UP001530400"/>
    </source>
</evidence>
<name>A0ABD3PW73_9STRA</name>
<comment type="caution">
    <text evidence="1">The sequence shown here is derived from an EMBL/GenBank/DDBJ whole genome shotgun (WGS) entry which is preliminary data.</text>
</comment>
<dbReference type="Proteomes" id="UP001530400">
    <property type="component" value="Unassembled WGS sequence"/>
</dbReference>
<protein>
    <recommendedName>
        <fullName evidence="3">Bestrophin homolog</fullName>
    </recommendedName>
</protein>
<dbReference type="AlphaFoldDB" id="A0ABD3PW73"/>
<evidence type="ECO:0008006" key="3">
    <source>
        <dbReference type="Google" id="ProtNLM"/>
    </source>
</evidence>
<evidence type="ECO:0000313" key="1">
    <source>
        <dbReference type="EMBL" id="KAL3791481.1"/>
    </source>
</evidence>
<gene>
    <name evidence="1" type="ORF">ACHAWO_006231</name>
</gene>
<sequence length="270" mass="30548">MQRYLKKSFPLKLVIGLPSNPGWDSVRLNRLTEWADEVQPNRPIICEYQPEGWWLWRKWNGTVLKATWGSVLFAMMTGLSNYKLWNGPAIDTTSRLIKRLSAVTKVWEYQLTLSTFILTFFLSQAFSYWQKVYNTTRMIQGRINDFCMLLTMGAERGVDDANSKTKARSNASTVDKGSRGFSKRAEEFVNLCMRYARLSHTFFWAATATSSNGLNDCEKYSTDGSDAVPIDDDHIGPLLLSPYGLKALVKAGQLTKEEREGLMGSGLPPS</sequence>